<dbReference type="SUPFAM" id="SSF54593">
    <property type="entry name" value="Glyoxalase/Bleomycin resistance protein/Dihydroxybiphenyl dioxygenase"/>
    <property type="match status" value="1"/>
</dbReference>
<comment type="caution">
    <text evidence="2">The sequence shown here is derived from an EMBL/GenBank/DDBJ whole genome shotgun (WGS) entry which is preliminary data.</text>
</comment>
<sequence>MALRHVIGVDHVMVLVRDLDAAAAAWRGLGFTVSPRGTHSAHMGSGNYTIMFGEDYLELLGVLVPTEHNAPMRAALARREGLDRVAFTTDDAAAGVAELQAKGIAATGPIAFGRPVELPGGGTAEARFQVFHWPQSARPAGLGLFACQHLTRENVWIPALQAHANGACRLLRIEVLAADPQAGAAELAGLVDRVAEPEADGAWRVASGAGRADFVFLDRATLAARHPDVSLDGLPQQGAAALVLGTTNLAAATAALGGAPAVPATRANGVLLRFIAV</sequence>
<protein>
    <submittedName>
        <fullName evidence="2">VOC family protein</fullName>
    </submittedName>
</protein>
<dbReference type="PROSITE" id="PS51819">
    <property type="entry name" value="VOC"/>
    <property type="match status" value="1"/>
</dbReference>
<reference evidence="2 3" key="1">
    <citation type="submission" date="2020-03" db="EMBL/GenBank/DDBJ databases">
        <title>Roseomonas selenitidurans sp. nov. isolated from soil.</title>
        <authorList>
            <person name="Liu H."/>
        </authorList>
    </citation>
    <scope>NUCLEOTIDE SEQUENCE [LARGE SCALE GENOMIC DNA]</scope>
    <source>
        <strain evidence="2 3">JCM 15073</strain>
    </source>
</reference>
<dbReference type="InterPro" id="IPR025870">
    <property type="entry name" value="Glyoxalase-like_dom"/>
</dbReference>
<dbReference type="InterPro" id="IPR029068">
    <property type="entry name" value="Glyas_Bleomycin-R_OHBP_Dase"/>
</dbReference>
<feature type="domain" description="VOC" evidence="1">
    <location>
        <begin position="8"/>
        <end position="149"/>
    </location>
</feature>
<evidence type="ECO:0000313" key="3">
    <source>
        <dbReference type="Proteomes" id="UP000765160"/>
    </source>
</evidence>
<dbReference type="Gene3D" id="3.10.180.10">
    <property type="entry name" value="2,3-Dihydroxybiphenyl 1,2-Dioxygenase, domain 1"/>
    <property type="match status" value="1"/>
</dbReference>
<dbReference type="PANTHER" id="PTHR40265">
    <property type="entry name" value="BLL2707 PROTEIN"/>
    <property type="match status" value="1"/>
</dbReference>
<keyword evidence="3" id="KW-1185">Reference proteome</keyword>
<dbReference type="RefSeq" id="WP_168049822.1">
    <property type="nucleotide sequence ID" value="NZ_JAATJR010000003.1"/>
</dbReference>
<dbReference type="PANTHER" id="PTHR40265:SF1">
    <property type="entry name" value="GLYOXALASE-LIKE DOMAIN-CONTAINING PROTEIN"/>
    <property type="match status" value="1"/>
</dbReference>
<dbReference type="Proteomes" id="UP000765160">
    <property type="component" value="Unassembled WGS sequence"/>
</dbReference>
<name>A0ABX1EZ51_9PROT</name>
<evidence type="ECO:0000259" key="1">
    <source>
        <dbReference type="PROSITE" id="PS51819"/>
    </source>
</evidence>
<accession>A0ABX1EZ51</accession>
<dbReference type="Pfam" id="PF13468">
    <property type="entry name" value="Glyoxalase_3"/>
    <property type="match status" value="1"/>
</dbReference>
<organism evidence="2 3">
    <name type="scientific">Falsiroseomonas frigidaquae</name>
    <dbReference type="NCBI Taxonomy" id="487318"/>
    <lineage>
        <taxon>Bacteria</taxon>
        <taxon>Pseudomonadati</taxon>
        <taxon>Pseudomonadota</taxon>
        <taxon>Alphaproteobacteria</taxon>
        <taxon>Acetobacterales</taxon>
        <taxon>Roseomonadaceae</taxon>
        <taxon>Falsiroseomonas</taxon>
    </lineage>
</organism>
<proteinExistence type="predicted"/>
<dbReference type="EMBL" id="JAAVTX010000003">
    <property type="protein sequence ID" value="NKE45375.1"/>
    <property type="molecule type" value="Genomic_DNA"/>
</dbReference>
<gene>
    <name evidence="2" type="ORF">HB662_11355</name>
</gene>
<dbReference type="InterPro" id="IPR037523">
    <property type="entry name" value="VOC_core"/>
</dbReference>
<evidence type="ECO:0000313" key="2">
    <source>
        <dbReference type="EMBL" id="NKE45375.1"/>
    </source>
</evidence>